<feature type="domain" description="Methyl-accepting transducer" evidence="3">
    <location>
        <begin position="120"/>
        <end position="281"/>
    </location>
</feature>
<dbReference type="InterPro" id="IPR004089">
    <property type="entry name" value="MCPsignal_dom"/>
</dbReference>
<evidence type="ECO:0000259" key="3">
    <source>
        <dbReference type="PROSITE" id="PS50111"/>
    </source>
</evidence>
<dbReference type="PANTHER" id="PTHR32089:SF112">
    <property type="entry name" value="LYSOZYME-LIKE PROTEIN-RELATED"/>
    <property type="match status" value="1"/>
</dbReference>
<dbReference type="GO" id="GO:0016020">
    <property type="term" value="C:membrane"/>
    <property type="evidence" value="ECO:0007669"/>
    <property type="project" value="InterPro"/>
</dbReference>
<dbReference type="AlphaFoldDB" id="A0A371ATU7"/>
<comment type="caution">
    <text evidence="4">The sequence shown here is derived from an EMBL/GenBank/DDBJ whole genome shotgun (WGS) entry which is preliminary data.</text>
</comment>
<dbReference type="EMBL" id="QRCT01000034">
    <property type="protein sequence ID" value="RDU22978.1"/>
    <property type="molecule type" value="Genomic_DNA"/>
</dbReference>
<dbReference type="PROSITE" id="PS50111">
    <property type="entry name" value="CHEMOTAXIS_TRANSDUC_2"/>
    <property type="match status" value="1"/>
</dbReference>
<dbReference type="Pfam" id="PF00015">
    <property type="entry name" value="MCPsignal"/>
    <property type="match status" value="1"/>
</dbReference>
<dbReference type="Gene3D" id="1.10.287.950">
    <property type="entry name" value="Methyl-accepting chemotaxis protein"/>
    <property type="match status" value="1"/>
</dbReference>
<evidence type="ECO:0000313" key="5">
    <source>
        <dbReference type="Proteomes" id="UP000255036"/>
    </source>
</evidence>
<proteinExistence type="predicted"/>
<dbReference type="GO" id="GO:0007165">
    <property type="term" value="P:signal transduction"/>
    <property type="evidence" value="ECO:0007669"/>
    <property type="project" value="UniProtKB-KW"/>
</dbReference>
<sequence length="281" mass="30287">MTDIHMKKGRQYYMSRVDSLKEFLPLINTISKDDVAVFIFVEGVCVGSTQAKGFKLPIQIGTKLDISDKVYEVQKTGTALDINISKEVYGIPVREKIVPVAGEDQRIEAVMVCVYEMSKSEEAKISSENLIESLEQTQVGIEDIANGAQSLASRLNSIQEVSQKVSTKVGEASAVVNSIRSNASRSNILALNASIEAARAGEAGRGFAVVANEMGKLAQMSGESAKQINETLTEMFESLREVTDQVEGANDVASLQAAAVEEITATLSNITNAAEKLTTME</sequence>
<reference evidence="4 5" key="1">
    <citation type="submission" date="2018-07" db="EMBL/GenBank/DDBJ databases">
        <title>Anaerosacharophilus polymeroproducens gen. nov. sp. nov., an anaerobic bacterium isolated from salt field.</title>
        <authorList>
            <person name="Kim W."/>
            <person name="Yang S.-H."/>
            <person name="Oh J."/>
            <person name="Lee J.-H."/>
            <person name="Kwon K.K."/>
        </authorList>
    </citation>
    <scope>NUCLEOTIDE SEQUENCE [LARGE SCALE GENOMIC DNA]</scope>
    <source>
        <strain evidence="4 5">MCWD5</strain>
    </source>
</reference>
<dbReference type="SUPFAM" id="SSF58104">
    <property type="entry name" value="Methyl-accepting chemotaxis protein (MCP) signaling domain"/>
    <property type="match status" value="1"/>
</dbReference>
<dbReference type="PANTHER" id="PTHR32089">
    <property type="entry name" value="METHYL-ACCEPTING CHEMOTAXIS PROTEIN MCPB"/>
    <property type="match status" value="1"/>
</dbReference>
<evidence type="ECO:0000313" key="4">
    <source>
        <dbReference type="EMBL" id="RDU22978.1"/>
    </source>
</evidence>
<organism evidence="4 5">
    <name type="scientific">Anaerosacchariphilus polymeriproducens</name>
    <dbReference type="NCBI Taxonomy" id="1812858"/>
    <lineage>
        <taxon>Bacteria</taxon>
        <taxon>Bacillati</taxon>
        <taxon>Bacillota</taxon>
        <taxon>Clostridia</taxon>
        <taxon>Lachnospirales</taxon>
        <taxon>Lachnospiraceae</taxon>
        <taxon>Anaerosacchariphilus</taxon>
    </lineage>
</organism>
<dbReference type="Proteomes" id="UP000255036">
    <property type="component" value="Unassembled WGS sequence"/>
</dbReference>
<keyword evidence="1 2" id="KW-0807">Transducer</keyword>
<name>A0A371ATU7_9FIRM</name>
<keyword evidence="5" id="KW-1185">Reference proteome</keyword>
<dbReference type="SMART" id="SM00283">
    <property type="entry name" value="MA"/>
    <property type="match status" value="1"/>
</dbReference>
<gene>
    <name evidence="4" type="ORF">DWV06_11435</name>
</gene>
<protein>
    <submittedName>
        <fullName evidence="4">Chemotaxis protein</fullName>
    </submittedName>
</protein>
<evidence type="ECO:0000256" key="1">
    <source>
        <dbReference type="ARBA" id="ARBA00023224"/>
    </source>
</evidence>
<accession>A0A371ATU7</accession>
<evidence type="ECO:0000256" key="2">
    <source>
        <dbReference type="PROSITE-ProRule" id="PRU00284"/>
    </source>
</evidence>